<name>A0A643JSL6_9EURY</name>
<reference evidence="2" key="1">
    <citation type="submission" date="2019-09" db="EMBL/GenBank/DDBJ databases">
        <title>Genomic analysis of Haloferax sp. CBA1149.</title>
        <authorList>
            <person name="Roh S.W."/>
        </authorList>
    </citation>
    <scope>NUCLEOTIDE SEQUENCE</scope>
    <source>
        <strain evidence="2">CBA1149</strain>
    </source>
</reference>
<dbReference type="RefSeq" id="WP_151139980.1">
    <property type="nucleotide sequence ID" value="NZ_VZUS01000006.1"/>
</dbReference>
<evidence type="ECO:0000256" key="1">
    <source>
        <dbReference type="SAM" id="MobiDB-lite"/>
    </source>
</evidence>
<organism evidence="2">
    <name type="scientific">Haloferax sp. CBA1149</name>
    <dbReference type="NCBI Taxonomy" id="2650753"/>
    <lineage>
        <taxon>Archaea</taxon>
        <taxon>Methanobacteriati</taxon>
        <taxon>Methanobacteriota</taxon>
        <taxon>Stenosarchaea group</taxon>
        <taxon>Halobacteria</taxon>
        <taxon>Halobacteriales</taxon>
        <taxon>Haloferacaceae</taxon>
        <taxon>Haloferax</taxon>
    </lineage>
</organism>
<comment type="caution">
    <text evidence="2">The sequence shown here is derived from an EMBL/GenBank/DDBJ whole genome shotgun (WGS) entry which is preliminary data.</text>
</comment>
<proteinExistence type="predicted"/>
<accession>A0A643JSL6</accession>
<gene>
    <name evidence="2" type="ORF">Hfx1149_17285</name>
</gene>
<protein>
    <submittedName>
        <fullName evidence="2">Uncharacterized protein</fullName>
    </submittedName>
</protein>
<feature type="region of interest" description="Disordered" evidence="1">
    <location>
        <begin position="1"/>
        <end position="78"/>
    </location>
</feature>
<dbReference type="AlphaFoldDB" id="A0A643JSL6"/>
<dbReference type="EMBL" id="VZUS01000006">
    <property type="protein sequence ID" value="KAB1184816.1"/>
    <property type="molecule type" value="Genomic_DNA"/>
</dbReference>
<feature type="compositionally biased region" description="Basic and acidic residues" evidence="1">
    <location>
        <begin position="49"/>
        <end position="59"/>
    </location>
</feature>
<sequence length="115" mass="13259">MGNRRRKDKAHDIGDSMPGTYGDSQGTIHDRQGGGPTFNPEDDVIVPGEIHEQFNKEKPSSNNPNPDADTEEQDEISKRMRYAKRYGDSWPEDRKRRFLREHDVSAEKMGWKVTE</sequence>
<evidence type="ECO:0000313" key="2">
    <source>
        <dbReference type="EMBL" id="KAB1184816.1"/>
    </source>
</evidence>